<dbReference type="Proteomes" id="UP000480178">
    <property type="component" value="Chromosome"/>
</dbReference>
<evidence type="ECO:0000313" key="2">
    <source>
        <dbReference type="Proteomes" id="UP000480178"/>
    </source>
</evidence>
<name>A0A6C0GBF7_9BACT</name>
<keyword evidence="2" id="KW-1185">Reference proteome</keyword>
<proteinExistence type="predicted"/>
<evidence type="ECO:0000313" key="1">
    <source>
        <dbReference type="EMBL" id="QHT65271.1"/>
    </source>
</evidence>
<organism evidence="1 2">
    <name type="scientific">Rhodocytophaga rosea</name>
    <dbReference type="NCBI Taxonomy" id="2704465"/>
    <lineage>
        <taxon>Bacteria</taxon>
        <taxon>Pseudomonadati</taxon>
        <taxon>Bacteroidota</taxon>
        <taxon>Cytophagia</taxon>
        <taxon>Cytophagales</taxon>
        <taxon>Rhodocytophagaceae</taxon>
        <taxon>Rhodocytophaga</taxon>
    </lineage>
</organism>
<sequence length="67" mass="7770">MEKLPPKLARFTNTLHQMLIEKLIQPFSNKPFSQQREIVFNIIDLLSEVSPANLQADLQDLKANMDF</sequence>
<protein>
    <submittedName>
        <fullName evidence="1">Uncharacterized protein</fullName>
    </submittedName>
</protein>
<dbReference type="RefSeq" id="WP_162441359.1">
    <property type="nucleotide sequence ID" value="NZ_CP048222.1"/>
</dbReference>
<accession>A0A6C0GBF7</accession>
<gene>
    <name evidence="1" type="ORF">GXP67_00570</name>
</gene>
<reference evidence="1 2" key="1">
    <citation type="submission" date="2020-01" db="EMBL/GenBank/DDBJ databases">
        <authorList>
            <person name="Kim M.K."/>
        </authorList>
    </citation>
    <scope>NUCLEOTIDE SEQUENCE [LARGE SCALE GENOMIC DNA]</scope>
    <source>
        <strain evidence="1 2">172606-1</strain>
    </source>
</reference>
<dbReference type="KEGG" id="rhoz:GXP67_00570"/>
<dbReference type="EMBL" id="CP048222">
    <property type="protein sequence ID" value="QHT65271.1"/>
    <property type="molecule type" value="Genomic_DNA"/>
</dbReference>
<dbReference type="AlphaFoldDB" id="A0A6C0GBF7"/>